<reference evidence="16" key="1">
    <citation type="submission" date="2015-08" db="EMBL/GenBank/DDBJ databases">
        <authorList>
            <person name="Varghese N."/>
        </authorList>
    </citation>
    <scope>NUCLEOTIDE SEQUENCE [LARGE SCALE GENOMIC DNA]</scope>
    <source>
        <strain evidence="16">DSM 17901</strain>
    </source>
</reference>
<keyword evidence="9 13" id="KW-0694">RNA-binding</keyword>
<dbReference type="InterPro" id="IPR023267">
    <property type="entry name" value="RCMT"/>
</dbReference>
<feature type="active site" description="Nucleophile" evidence="13">
    <location>
        <position position="381"/>
    </location>
</feature>
<evidence type="ECO:0000259" key="14">
    <source>
        <dbReference type="PROSITE" id="PS51686"/>
    </source>
</evidence>
<dbReference type="EMBL" id="CYHA01000003">
    <property type="protein sequence ID" value="CUA83714.1"/>
    <property type="molecule type" value="Genomic_DNA"/>
</dbReference>
<evidence type="ECO:0000256" key="9">
    <source>
        <dbReference type="ARBA" id="ARBA00022884"/>
    </source>
</evidence>
<dbReference type="InterPro" id="IPR049560">
    <property type="entry name" value="MeTrfase_RsmB-F_NOP2_cat"/>
</dbReference>
<dbReference type="Gene3D" id="3.40.50.150">
    <property type="entry name" value="Vaccinia Virus protein VP39"/>
    <property type="match status" value="1"/>
</dbReference>
<dbReference type="Gene3D" id="3.30.70.1170">
    <property type="entry name" value="Sun protein, domain 3"/>
    <property type="match status" value="1"/>
</dbReference>
<feature type="binding site" evidence="13">
    <location>
        <position position="328"/>
    </location>
    <ligand>
        <name>S-adenosyl-L-methionine</name>
        <dbReference type="ChEBI" id="CHEBI:59789"/>
    </ligand>
</feature>
<feature type="binding site" evidence="13">
    <location>
        <begin position="261"/>
        <end position="267"/>
    </location>
    <ligand>
        <name>S-adenosyl-L-methionine</name>
        <dbReference type="ChEBI" id="CHEBI:59789"/>
    </ligand>
</feature>
<dbReference type="InterPro" id="IPR029063">
    <property type="entry name" value="SAM-dependent_MTases_sf"/>
</dbReference>
<dbReference type="GO" id="GO:0008649">
    <property type="term" value="F:rRNA methyltransferase activity"/>
    <property type="evidence" value="ECO:0007669"/>
    <property type="project" value="InterPro"/>
</dbReference>
<feature type="domain" description="SAM-dependent MTase RsmB/NOP-type" evidence="14">
    <location>
        <begin position="173"/>
        <end position="427"/>
    </location>
</feature>
<dbReference type="PANTHER" id="PTHR22807">
    <property type="entry name" value="NOP2 YEAST -RELATED NOL1/NOP2/FMU SUN DOMAIN-CONTAINING"/>
    <property type="match status" value="1"/>
</dbReference>
<dbReference type="PROSITE" id="PS51686">
    <property type="entry name" value="SAM_MT_RSMB_NOP"/>
    <property type="match status" value="1"/>
</dbReference>
<keyword evidence="7 13" id="KW-0808">Transferase</keyword>
<dbReference type="GO" id="GO:0003723">
    <property type="term" value="F:RNA binding"/>
    <property type="evidence" value="ECO:0007669"/>
    <property type="project" value="UniProtKB-UniRule"/>
</dbReference>
<comment type="function">
    <text evidence="1">Specifically methylates the cytosine at position 967 (m5C967) of 16S rRNA.</text>
</comment>
<protein>
    <recommendedName>
        <fullName evidence="3">16S rRNA (cytosine(967)-C(5))-methyltransferase</fullName>
        <ecNumber evidence="3">2.1.1.176</ecNumber>
    </recommendedName>
    <alternativeName>
        <fullName evidence="10">16S rRNA m5C967 methyltransferase</fullName>
    </alternativeName>
    <alternativeName>
        <fullName evidence="11">rRNA (cytosine-C(5)-)-methyltransferase RsmB</fullName>
    </alternativeName>
</protein>
<dbReference type="AlphaFoldDB" id="A0A0K6GYL6"/>
<evidence type="ECO:0000256" key="2">
    <source>
        <dbReference type="ARBA" id="ARBA00004496"/>
    </source>
</evidence>
<evidence type="ECO:0000256" key="6">
    <source>
        <dbReference type="ARBA" id="ARBA00022603"/>
    </source>
</evidence>
<dbReference type="CDD" id="cd02440">
    <property type="entry name" value="AdoMet_MTases"/>
    <property type="match status" value="1"/>
</dbReference>
<dbReference type="InterPro" id="IPR001678">
    <property type="entry name" value="MeTrfase_RsmB-F_NOP2_dom"/>
</dbReference>
<dbReference type="PANTHER" id="PTHR22807:SF61">
    <property type="entry name" value="NOL1_NOP2_SUN FAMILY PROTEIN _ ANTITERMINATION NUSB DOMAIN-CONTAINING PROTEIN"/>
    <property type="match status" value="1"/>
</dbReference>
<evidence type="ECO:0000256" key="4">
    <source>
        <dbReference type="ARBA" id="ARBA00022490"/>
    </source>
</evidence>
<organism evidence="15 16">
    <name type="scientific">Gulbenkiania indica</name>
    <dbReference type="NCBI Taxonomy" id="375574"/>
    <lineage>
        <taxon>Bacteria</taxon>
        <taxon>Pseudomonadati</taxon>
        <taxon>Pseudomonadota</taxon>
        <taxon>Betaproteobacteria</taxon>
        <taxon>Neisseriales</taxon>
        <taxon>Chromobacteriaceae</taxon>
        <taxon>Gulbenkiania</taxon>
    </lineage>
</organism>
<keyword evidence="8 13" id="KW-0949">S-adenosyl-L-methionine</keyword>
<dbReference type="NCBIfam" id="TIGR00563">
    <property type="entry name" value="rsmB"/>
    <property type="match status" value="1"/>
</dbReference>
<dbReference type="InterPro" id="IPR054728">
    <property type="entry name" value="RsmB-like_ferredoxin"/>
</dbReference>
<dbReference type="Pfam" id="PF01189">
    <property type="entry name" value="Methyltr_RsmB-F"/>
    <property type="match status" value="1"/>
</dbReference>
<dbReference type="InterPro" id="IPR035926">
    <property type="entry name" value="NusB-like_sf"/>
</dbReference>
<evidence type="ECO:0000256" key="13">
    <source>
        <dbReference type="PROSITE-ProRule" id="PRU01023"/>
    </source>
</evidence>
<dbReference type="EC" id="2.1.1.176" evidence="3"/>
<sequence length="427" mass="47049">MRRWLVFFGSCMSSIQQHAADILAAVEDGRTLTDALADAQQRLATEHAGSRGALQDIAYGVLRYRSELLWMLRHLVPRALPEPAVERLLLVALYQLVHTRAAAYAVVNETVNAAAHHAGGRFKGLVNGVLRNALRQKETLAEAAHNDPLARWNHPQWWVDRLRVAYPQDWQTVLAAGNTHPPMTLRVNHRHEAAADYAARLAQAGLECTVLDGQALMLARPVPVKELPGFADGLVSVQDWGAQQAAHRLQLADGQRVLDACAAPGGKTGHMLELADIELTALDIDAARLERVRENLNRLGLSALTVAADAARPDSFWDGRPYDRILADVPCSASGVVRRHPDIKWLRRPEDFALLARQQAAMVDALWGLLASGGKMLYATCSIFPEENRRQLDSFLSRHADATCEGDEQLLPGPRHDGFYYALLAKA</sequence>
<evidence type="ECO:0000256" key="8">
    <source>
        <dbReference type="ARBA" id="ARBA00022691"/>
    </source>
</evidence>
<dbReference type="InterPro" id="IPR004573">
    <property type="entry name" value="rRNA_ssu_MeTfrase_B"/>
</dbReference>
<keyword evidence="6 13" id="KW-0489">Methyltransferase</keyword>
<accession>A0A0K6GYL6</accession>
<evidence type="ECO:0000256" key="10">
    <source>
        <dbReference type="ARBA" id="ARBA00030399"/>
    </source>
</evidence>
<evidence type="ECO:0000256" key="1">
    <source>
        <dbReference type="ARBA" id="ARBA00002724"/>
    </source>
</evidence>
<gene>
    <name evidence="15" type="ORF">Ga0061063_1878</name>
</gene>
<keyword evidence="16" id="KW-1185">Reference proteome</keyword>
<comment type="catalytic activity">
    <reaction evidence="12">
        <text>cytidine(967) in 16S rRNA + S-adenosyl-L-methionine = 5-methylcytidine(967) in 16S rRNA + S-adenosyl-L-homocysteine + H(+)</text>
        <dbReference type="Rhea" id="RHEA:42748"/>
        <dbReference type="Rhea" id="RHEA-COMP:10219"/>
        <dbReference type="Rhea" id="RHEA-COMP:10220"/>
        <dbReference type="ChEBI" id="CHEBI:15378"/>
        <dbReference type="ChEBI" id="CHEBI:57856"/>
        <dbReference type="ChEBI" id="CHEBI:59789"/>
        <dbReference type="ChEBI" id="CHEBI:74483"/>
        <dbReference type="ChEBI" id="CHEBI:82748"/>
        <dbReference type="EC" id="2.1.1.176"/>
    </reaction>
</comment>
<dbReference type="Gene3D" id="1.10.287.730">
    <property type="entry name" value="Helix hairpin bin"/>
    <property type="match status" value="1"/>
</dbReference>
<dbReference type="STRING" id="375574.GCA_001418035_01670"/>
<dbReference type="Pfam" id="PF22458">
    <property type="entry name" value="RsmF-B_ferredox"/>
    <property type="match status" value="1"/>
</dbReference>
<dbReference type="PRINTS" id="PR02008">
    <property type="entry name" value="RCMTFAMILY"/>
</dbReference>
<dbReference type="Pfam" id="PF01029">
    <property type="entry name" value="NusB"/>
    <property type="match status" value="1"/>
</dbReference>
<keyword evidence="4" id="KW-0963">Cytoplasm</keyword>
<proteinExistence type="inferred from homology"/>
<evidence type="ECO:0000256" key="12">
    <source>
        <dbReference type="ARBA" id="ARBA00047283"/>
    </source>
</evidence>
<evidence type="ECO:0000256" key="5">
    <source>
        <dbReference type="ARBA" id="ARBA00022552"/>
    </source>
</evidence>
<dbReference type="SUPFAM" id="SSF53335">
    <property type="entry name" value="S-adenosyl-L-methionine-dependent methyltransferases"/>
    <property type="match status" value="1"/>
</dbReference>
<evidence type="ECO:0000313" key="16">
    <source>
        <dbReference type="Proteomes" id="UP000243535"/>
    </source>
</evidence>
<dbReference type="NCBIfam" id="NF008149">
    <property type="entry name" value="PRK10901.1"/>
    <property type="match status" value="1"/>
</dbReference>
<dbReference type="GO" id="GO:0006355">
    <property type="term" value="P:regulation of DNA-templated transcription"/>
    <property type="evidence" value="ECO:0007669"/>
    <property type="project" value="InterPro"/>
</dbReference>
<comment type="subcellular location">
    <subcellularLocation>
        <location evidence="2">Cytoplasm</location>
    </subcellularLocation>
</comment>
<evidence type="ECO:0000256" key="7">
    <source>
        <dbReference type="ARBA" id="ARBA00022679"/>
    </source>
</evidence>
<dbReference type="Proteomes" id="UP000243535">
    <property type="component" value="Unassembled WGS sequence"/>
</dbReference>
<name>A0A0K6GYL6_9NEIS</name>
<evidence type="ECO:0000313" key="15">
    <source>
        <dbReference type="EMBL" id="CUA83714.1"/>
    </source>
</evidence>
<evidence type="ECO:0000256" key="3">
    <source>
        <dbReference type="ARBA" id="ARBA00012140"/>
    </source>
</evidence>
<dbReference type="FunFam" id="3.40.50.150:FF:000022">
    <property type="entry name" value="Ribosomal RNA small subunit methyltransferase B"/>
    <property type="match status" value="1"/>
</dbReference>
<dbReference type="GO" id="GO:0005737">
    <property type="term" value="C:cytoplasm"/>
    <property type="evidence" value="ECO:0007669"/>
    <property type="project" value="UniProtKB-SubCell"/>
</dbReference>
<dbReference type="Gene3D" id="1.10.940.10">
    <property type="entry name" value="NusB-like"/>
    <property type="match status" value="1"/>
</dbReference>
<dbReference type="InterPro" id="IPR006027">
    <property type="entry name" value="NusB_RsmB_TIM44"/>
</dbReference>
<keyword evidence="5" id="KW-0698">rRNA processing</keyword>
<comment type="similarity">
    <text evidence="13">Belongs to the class I-like SAM-binding methyltransferase superfamily. RsmB/NOP family.</text>
</comment>
<feature type="binding site" evidence="13">
    <location>
        <position position="309"/>
    </location>
    <ligand>
        <name>S-adenosyl-L-methionine</name>
        <dbReference type="ChEBI" id="CHEBI:59789"/>
    </ligand>
</feature>
<evidence type="ECO:0000256" key="11">
    <source>
        <dbReference type="ARBA" id="ARBA00031088"/>
    </source>
</evidence>
<feature type="binding site" evidence="13">
    <location>
        <position position="283"/>
    </location>
    <ligand>
        <name>S-adenosyl-L-methionine</name>
        <dbReference type="ChEBI" id="CHEBI:59789"/>
    </ligand>
</feature>
<dbReference type="SUPFAM" id="SSF48013">
    <property type="entry name" value="NusB-like"/>
    <property type="match status" value="1"/>
</dbReference>